<dbReference type="OrthoDB" id="10248520at2759"/>
<organism evidence="1 2">
    <name type="scientific">Hypholoma sublateritium (strain FD-334 SS-4)</name>
    <dbReference type="NCBI Taxonomy" id="945553"/>
    <lineage>
        <taxon>Eukaryota</taxon>
        <taxon>Fungi</taxon>
        <taxon>Dikarya</taxon>
        <taxon>Basidiomycota</taxon>
        <taxon>Agaricomycotina</taxon>
        <taxon>Agaricomycetes</taxon>
        <taxon>Agaricomycetidae</taxon>
        <taxon>Agaricales</taxon>
        <taxon>Agaricineae</taxon>
        <taxon>Strophariaceae</taxon>
        <taxon>Hypholoma</taxon>
    </lineage>
</organism>
<sequence>MDRTNHDARHLYAPPWCLEIKAKCCSVLGRHQQAREVLKSMLLELSALCYRSGTTALEINLPEKASRTFQDALSLNPYEWVAFKGLCRFTD</sequence>
<proteinExistence type="predicted"/>
<evidence type="ECO:0000313" key="2">
    <source>
        <dbReference type="Proteomes" id="UP000054270"/>
    </source>
</evidence>
<keyword evidence="2" id="KW-1185">Reference proteome</keyword>
<dbReference type="OMA" id="WCLEIKA"/>
<dbReference type="InterPro" id="IPR011990">
    <property type="entry name" value="TPR-like_helical_dom_sf"/>
</dbReference>
<dbReference type="SUPFAM" id="SSF48452">
    <property type="entry name" value="TPR-like"/>
    <property type="match status" value="1"/>
</dbReference>
<gene>
    <name evidence="1" type="ORF">HYPSUDRAFT_150840</name>
</gene>
<dbReference type="Proteomes" id="UP000054270">
    <property type="component" value="Unassembled WGS sequence"/>
</dbReference>
<dbReference type="Gene3D" id="1.25.40.10">
    <property type="entry name" value="Tetratricopeptide repeat domain"/>
    <property type="match status" value="1"/>
</dbReference>
<accession>A0A0D2NBX8</accession>
<protein>
    <submittedName>
        <fullName evidence="1">Uncharacterized protein</fullName>
    </submittedName>
</protein>
<reference evidence="2" key="1">
    <citation type="submission" date="2014-04" db="EMBL/GenBank/DDBJ databases">
        <title>Evolutionary Origins and Diversification of the Mycorrhizal Mutualists.</title>
        <authorList>
            <consortium name="DOE Joint Genome Institute"/>
            <consortium name="Mycorrhizal Genomics Consortium"/>
            <person name="Kohler A."/>
            <person name="Kuo A."/>
            <person name="Nagy L.G."/>
            <person name="Floudas D."/>
            <person name="Copeland A."/>
            <person name="Barry K.W."/>
            <person name="Cichocki N."/>
            <person name="Veneault-Fourrey C."/>
            <person name="LaButti K."/>
            <person name="Lindquist E.A."/>
            <person name="Lipzen A."/>
            <person name="Lundell T."/>
            <person name="Morin E."/>
            <person name="Murat C."/>
            <person name="Riley R."/>
            <person name="Ohm R."/>
            <person name="Sun H."/>
            <person name="Tunlid A."/>
            <person name="Henrissat B."/>
            <person name="Grigoriev I.V."/>
            <person name="Hibbett D.S."/>
            <person name="Martin F."/>
        </authorList>
    </citation>
    <scope>NUCLEOTIDE SEQUENCE [LARGE SCALE GENOMIC DNA]</scope>
    <source>
        <strain evidence="2">FD-334 SS-4</strain>
    </source>
</reference>
<dbReference type="AlphaFoldDB" id="A0A0D2NBX8"/>
<name>A0A0D2NBX8_HYPSF</name>
<evidence type="ECO:0000313" key="1">
    <source>
        <dbReference type="EMBL" id="KJA14066.1"/>
    </source>
</evidence>
<dbReference type="STRING" id="945553.A0A0D2NBX8"/>
<dbReference type="EMBL" id="KN817696">
    <property type="protein sequence ID" value="KJA14066.1"/>
    <property type="molecule type" value="Genomic_DNA"/>
</dbReference>